<feature type="region of interest" description="Disordered" evidence="11">
    <location>
        <begin position="392"/>
        <end position="411"/>
    </location>
</feature>
<evidence type="ECO:0000256" key="5">
    <source>
        <dbReference type="ARBA" id="ARBA00023159"/>
    </source>
</evidence>
<comment type="subcellular location">
    <subcellularLocation>
        <location evidence="1">Nucleus</location>
    </subcellularLocation>
</comment>
<keyword evidence="4" id="KW-0238">DNA-binding</keyword>
<dbReference type="AlphaFoldDB" id="A0AAW0NNS3"/>
<evidence type="ECO:0000259" key="12">
    <source>
        <dbReference type="PROSITE" id="PS50090"/>
    </source>
</evidence>
<dbReference type="FunFam" id="1.10.10.60:FF:000139">
    <property type="entry name" value="cyclin-D-binding Myb-like transcription factor 1 isoform X2"/>
    <property type="match status" value="1"/>
</dbReference>
<keyword evidence="5" id="KW-0010">Activator</keyword>
<evidence type="ECO:0000259" key="13">
    <source>
        <dbReference type="PROSITE" id="PS51294"/>
    </source>
</evidence>
<dbReference type="GO" id="GO:0000981">
    <property type="term" value="F:DNA-binding transcription factor activity, RNA polymerase II-specific"/>
    <property type="evidence" value="ECO:0007669"/>
    <property type="project" value="TreeGrafter"/>
</dbReference>
<dbReference type="InterPro" id="IPR051651">
    <property type="entry name" value="DMTF1_DNA-bind_reg"/>
</dbReference>
<dbReference type="GO" id="GO:0000978">
    <property type="term" value="F:RNA polymerase II cis-regulatory region sequence-specific DNA binding"/>
    <property type="evidence" value="ECO:0007669"/>
    <property type="project" value="TreeGrafter"/>
</dbReference>
<feature type="domain" description="Myb-like" evidence="12">
    <location>
        <begin position="247"/>
        <end position="308"/>
    </location>
</feature>
<feature type="domain" description="HTH myb-type" evidence="13">
    <location>
        <begin position="247"/>
        <end position="312"/>
    </location>
</feature>
<evidence type="ECO:0000256" key="4">
    <source>
        <dbReference type="ARBA" id="ARBA00023125"/>
    </source>
</evidence>
<evidence type="ECO:0000256" key="10">
    <source>
        <dbReference type="ARBA" id="ARBA00070367"/>
    </source>
</evidence>
<dbReference type="Proteomes" id="UP001460270">
    <property type="component" value="Unassembled WGS sequence"/>
</dbReference>
<dbReference type="InterPro" id="IPR017930">
    <property type="entry name" value="Myb_dom"/>
</dbReference>
<evidence type="ECO:0000256" key="8">
    <source>
        <dbReference type="ARBA" id="ARBA00023306"/>
    </source>
</evidence>
<feature type="compositionally biased region" description="Low complexity" evidence="11">
    <location>
        <begin position="392"/>
        <end position="408"/>
    </location>
</feature>
<accession>A0AAW0NNS3</accession>
<dbReference type="GO" id="GO:0005634">
    <property type="term" value="C:nucleus"/>
    <property type="evidence" value="ECO:0007669"/>
    <property type="project" value="UniProtKB-SubCell"/>
</dbReference>
<keyword evidence="6" id="KW-0804">Transcription</keyword>
<evidence type="ECO:0000256" key="11">
    <source>
        <dbReference type="SAM" id="MobiDB-lite"/>
    </source>
</evidence>
<dbReference type="PROSITE" id="PS50090">
    <property type="entry name" value="MYB_LIKE"/>
    <property type="match status" value="2"/>
</dbReference>
<evidence type="ECO:0000313" key="15">
    <source>
        <dbReference type="Proteomes" id="UP001460270"/>
    </source>
</evidence>
<dbReference type="PANTHER" id="PTHR46380:SF2">
    <property type="entry name" value="CYCLIN-D-BINDING MYB-LIKE TRANSCRIPTION FACTOR 1"/>
    <property type="match status" value="1"/>
</dbReference>
<dbReference type="EMBL" id="JBBPFD010000015">
    <property type="protein sequence ID" value="KAK7896814.1"/>
    <property type="molecule type" value="Genomic_DNA"/>
</dbReference>
<organism evidence="14 15">
    <name type="scientific">Mugilogobius chulae</name>
    <name type="common">yellowstripe goby</name>
    <dbReference type="NCBI Taxonomy" id="88201"/>
    <lineage>
        <taxon>Eukaryota</taxon>
        <taxon>Metazoa</taxon>
        <taxon>Chordata</taxon>
        <taxon>Craniata</taxon>
        <taxon>Vertebrata</taxon>
        <taxon>Euteleostomi</taxon>
        <taxon>Actinopterygii</taxon>
        <taxon>Neopterygii</taxon>
        <taxon>Teleostei</taxon>
        <taxon>Neoteleostei</taxon>
        <taxon>Acanthomorphata</taxon>
        <taxon>Gobiaria</taxon>
        <taxon>Gobiiformes</taxon>
        <taxon>Gobioidei</taxon>
        <taxon>Gobiidae</taxon>
        <taxon>Gobionellinae</taxon>
        <taxon>Mugilogobius</taxon>
    </lineage>
</organism>
<feature type="domain" description="Myb-like" evidence="12">
    <location>
        <begin position="318"/>
        <end position="367"/>
    </location>
</feature>
<keyword evidence="3" id="KW-0805">Transcription regulation</keyword>
<evidence type="ECO:0000256" key="9">
    <source>
        <dbReference type="ARBA" id="ARBA00061386"/>
    </source>
</evidence>
<dbReference type="Pfam" id="PF13921">
    <property type="entry name" value="Myb_DNA-bind_6"/>
    <property type="match status" value="1"/>
</dbReference>
<dbReference type="FunFam" id="1.10.10.60:FF:000114">
    <property type="entry name" value="cyclin-D-binding Myb-like transcription factor 1 isoform X1"/>
    <property type="match status" value="1"/>
</dbReference>
<sequence length="563" mass="62565">MSSEDQEDGELETVKSVTLTQDSDGSIILHCSSNDEDSEPLQKKFCHSTEQEDSHNFSVVSLPMSEDSESFEVTMAPTSEGELSEDGVAHIQILQENEDSVQRSDISPVSQAWFTTKEDKDTLANKGHTWKQGMWSKEEIDVLMTNIDHYVKKRGIENAAEIIFNMSKEERKDFYRSVALGLNRPLFAVYRRVLRMYDNRNHVGKYKPEEIEKLKTLKEKHGNDWATIGAALGRSASSVKDRCRLMKDTCNTGKWTEEEEKRLAEVVYEMAGVTPGSAVTGGVSWAVVAEKVRSRSEKQCRSKWLNYLNWKHSGGTEWTKEDDQNLIQRISELGVEEENAINWEELAGGWSSVRSPQWLRSKWWSIKRQVMNHKEIPFSVLLKGLQELATSSQSVSGSGSPSSSSSSSLQIRLTRMEESCNSSTPNSVAALQIPVQIPLQITHLASDSSASASDSGTITLNTGALQTFEILPSFQLQPTGTPGTYYLQTTSSQGLPLSLSTNQSLPLSLSNNSTVTLTSSSPPHTNTSSFTVSQLTVFAPLMELLFTPLPLIPPLWTQSVNHS</sequence>
<keyword evidence="2" id="KW-0677">Repeat</keyword>
<keyword evidence="8" id="KW-0131">Cell cycle</keyword>
<evidence type="ECO:0000256" key="7">
    <source>
        <dbReference type="ARBA" id="ARBA00023242"/>
    </source>
</evidence>
<proteinExistence type="inferred from homology"/>
<keyword evidence="7" id="KW-0539">Nucleus</keyword>
<dbReference type="Gene3D" id="1.10.10.60">
    <property type="entry name" value="Homeodomain-like"/>
    <property type="match status" value="2"/>
</dbReference>
<dbReference type="InterPro" id="IPR009057">
    <property type="entry name" value="Homeodomain-like_sf"/>
</dbReference>
<dbReference type="CDD" id="cd00167">
    <property type="entry name" value="SANT"/>
    <property type="match status" value="3"/>
</dbReference>
<name>A0AAW0NNS3_9GOBI</name>
<evidence type="ECO:0000256" key="1">
    <source>
        <dbReference type="ARBA" id="ARBA00004123"/>
    </source>
</evidence>
<dbReference type="InterPro" id="IPR001005">
    <property type="entry name" value="SANT/Myb"/>
</dbReference>
<dbReference type="PROSITE" id="PS51294">
    <property type="entry name" value="HTH_MYB"/>
    <property type="match status" value="1"/>
</dbReference>
<dbReference type="SUPFAM" id="SSF46689">
    <property type="entry name" value="Homeodomain-like"/>
    <property type="match status" value="3"/>
</dbReference>
<dbReference type="InterPro" id="IPR046775">
    <property type="entry name" value="DMTF1_N"/>
</dbReference>
<comment type="caution">
    <text evidence="14">The sequence shown here is derived from an EMBL/GenBank/DDBJ whole genome shotgun (WGS) entry which is preliminary data.</text>
</comment>
<keyword evidence="15" id="KW-1185">Reference proteome</keyword>
<dbReference type="SMART" id="SM00717">
    <property type="entry name" value="SANT"/>
    <property type="match status" value="3"/>
</dbReference>
<evidence type="ECO:0000256" key="3">
    <source>
        <dbReference type="ARBA" id="ARBA00023015"/>
    </source>
</evidence>
<evidence type="ECO:0000256" key="6">
    <source>
        <dbReference type="ARBA" id="ARBA00023163"/>
    </source>
</evidence>
<reference evidence="15" key="1">
    <citation type="submission" date="2024-04" db="EMBL/GenBank/DDBJ databases">
        <title>Salinicola lusitanus LLJ914,a marine bacterium isolated from the Okinawa Trough.</title>
        <authorList>
            <person name="Li J."/>
        </authorList>
    </citation>
    <scope>NUCLEOTIDE SEQUENCE [LARGE SCALE GENOMIC DNA]</scope>
</reference>
<comment type="similarity">
    <text evidence="9">Belongs to the DMTF1 family.</text>
</comment>
<dbReference type="Pfam" id="PF20588">
    <property type="entry name" value="DMTF1_N"/>
    <property type="match status" value="1"/>
</dbReference>
<evidence type="ECO:0000313" key="14">
    <source>
        <dbReference type="EMBL" id="KAK7896814.1"/>
    </source>
</evidence>
<dbReference type="PANTHER" id="PTHR46380">
    <property type="entry name" value="CYCLIN-D-BINDING MYB-LIKE TRANSCRIPTION FACTOR 1"/>
    <property type="match status" value="1"/>
</dbReference>
<protein>
    <recommendedName>
        <fullName evidence="10">Cyclin-D-binding Myb-like transcription factor 1</fullName>
    </recommendedName>
</protein>
<evidence type="ECO:0000256" key="2">
    <source>
        <dbReference type="ARBA" id="ARBA00022737"/>
    </source>
</evidence>
<gene>
    <name evidence="14" type="ORF">WMY93_022139</name>
</gene>